<dbReference type="InterPro" id="IPR052439">
    <property type="entry name" value="F-box/Kelch-repeat"/>
</dbReference>
<dbReference type="Proteomes" id="UP000087171">
    <property type="component" value="Chromosome Ca7"/>
</dbReference>
<evidence type="ECO:0000313" key="4">
    <source>
        <dbReference type="Proteomes" id="UP000087171"/>
    </source>
</evidence>
<reference evidence="5" key="2">
    <citation type="submission" date="2025-08" db="UniProtKB">
        <authorList>
            <consortium name="RefSeq"/>
        </authorList>
    </citation>
    <scope>IDENTIFICATION</scope>
    <source>
        <tissue evidence="5">Etiolated seedlings</tissue>
    </source>
</reference>
<dbReference type="InterPro" id="IPR036047">
    <property type="entry name" value="F-box-like_dom_sf"/>
</dbReference>
<evidence type="ECO:0000256" key="2">
    <source>
        <dbReference type="ARBA" id="ARBA00022737"/>
    </source>
</evidence>
<proteinExistence type="predicted"/>
<sequence>MHQLEEKEKQIMLRKSIENPNDSQDKESHKDYNSPLQSHNQGNDKKKTCVDPDLSSLIHPLGRDISINCLLRLSRSDYGSIAAVNHHFRSLIRTGELYQLRRKLGIIEQWVYFSCDPFEWEAFDPNRGRWMHLPRMNSSELFMLSDKESLAVGTNLLVFGREIMTSAIYKYSILTNEWTKGIEMNTSRCLFGSASIGEIAILAGGCDLQGNILKSAELYNLDTNQWEILPDMNTARKMCSGVFMDGKFYVLGGIGADKTTKLTSGEEFDLKTRKWREIPNMCPPQNETSTYIEAPPLIAVLNNILYVADHAKQEIKRYVNDNNSWVTIGRLPDLAFSVNGWGIAFRACGNQLFVIGGSTFDGRRVLEVNAWVPNNKGAPQWNLLARRQIESFVYNCSVMGC</sequence>
<dbReference type="KEGG" id="cam:101488913"/>
<keyword evidence="1" id="KW-0880">Kelch repeat</keyword>
<dbReference type="SUPFAM" id="SSF117281">
    <property type="entry name" value="Kelch motif"/>
    <property type="match status" value="1"/>
</dbReference>
<dbReference type="Pfam" id="PF01344">
    <property type="entry name" value="Kelch_1"/>
    <property type="match status" value="2"/>
</dbReference>
<dbReference type="SMART" id="SM00612">
    <property type="entry name" value="Kelch"/>
    <property type="match status" value="3"/>
</dbReference>
<reference evidence="4" key="1">
    <citation type="journal article" date="2013" name="Nat. Biotechnol.">
        <title>Draft genome sequence of chickpea (Cicer arietinum) provides a resource for trait improvement.</title>
        <authorList>
            <person name="Varshney R.K."/>
            <person name="Song C."/>
            <person name="Saxena R.K."/>
            <person name="Azam S."/>
            <person name="Yu S."/>
            <person name="Sharpe A.G."/>
            <person name="Cannon S."/>
            <person name="Baek J."/>
            <person name="Rosen B.D."/>
            <person name="Tar'an B."/>
            <person name="Millan T."/>
            <person name="Zhang X."/>
            <person name="Ramsay L.D."/>
            <person name="Iwata A."/>
            <person name="Wang Y."/>
            <person name="Nelson W."/>
            <person name="Farmer A.D."/>
            <person name="Gaur P.M."/>
            <person name="Soderlund C."/>
            <person name="Penmetsa R.V."/>
            <person name="Xu C."/>
            <person name="Bharti A.K."/>
            <person name="He W."/>
            <person name="Winter P."/>
            <person name="Zhao S."/>
            <person name="Hane J.K."/>
            <person name="Carrasquilla-Garcia N."/>
            <person name="Condie J.A."/>
            <person name="Upadhyaya H.D."/>
            <person name="Luo M.C."/>
            <person name="Thudi M."/>
            <person name="Gowda C.L."/>
            <person name="Singh N.P."/>
            <person name="Lichtenzveig J."/>
            <person name="Gali K.K."/>
            <person name="Rubio J."/>
            <person name="Nadarajan N."/>
            <person name="Dolezel J."/>
            <person name="Bansal K.C."/>
            <person name="Xu X."/>
            <person name="Edwards D."/>
            <person name="Zhang G."/>
            <person name="Kahl G."/>
            <person name="Gil J."/>
            <person name="Singh K.B."/>
            <person name="Datta S.K."/>
            <person name="Jackson S.A."/>
            <person name="Wang J."/>
            <person name="Cook D.R."/>
        </authorList>
    </citation>
    <scope>NUCLEOTIDE SEQUENCE [LARGE SCALE GENOMIC DNA]</scope>
    <source>
        <strain evidence="4">cv. CDC Frontier</strain>
    </source>
</reference>
<name>A0A3Q7XH83_CICAR</name>
<protein>
    <submittedName>
        <fullName evidence="5">F-box/kelch-repeat protein SKIP11-like</fullName>
    </submittedName>
</protein>
<dbReference type="InterPro" id="IPR006652">
    <property type="entry name" value="Kelch_1"/>
</dbReference>
<dbReference type="Gene3D" id="2.120.10.80">
    <property type="entry name" value="Kelch-type beta propeller"/>
    <property type="match status" value="1"/>
</dbReference>
<dbReference type="RefSeq" id="XP_027192994.1">
    <property type="nucleotide sequence ID" value="XM_027337193.1"/>
</dbReference>
<keyword evidence="4" id="KW-1185">Reference proteome</keyword>
<organism evidence="4 5">
    <name type="scientific">Cicer arietinum</name>
    <name type="common">Chickpea</name>
    <name type="synonym">Garbanzo</name>
    <dbReference type="NCBI Taxonomy" id="3827"/>
    <lineage>
        <taxon>Eukaryota</taxon>
        <taxon>Viridiplantae</taxon>
        <taxon>Streptophyta</taxon>
        <taxon>Embryophyta</taxon>
        <taxon>Tracheophyta</taxon>
        <taxon>Spermatophyta</taxon>
        <taxon>Magnoliopsida</taxon>
        <taxon>eudicotyledons</taxon>
        <taxon>Gunneridae</taxon>
        <taxon>Pentapetalae</taxon>
        <taxon>rosids</taxon>
        <taxon>fabids</taxon>
        <taxon>Fabales</taxon>
        <taxon>Fabaceae</taxon>
        <taxon>Papilionoideae</taxon>
        <taxon>50 kb inversion clade</taxon>
        <taxon>NPAAA clade</taxon>
        <taxon>Hologalegina</taxon>
        <taxon>IRL clade</taxon>
        <taxon>Cicereae</taxon>
        <taxon>Cicer</taxon>
    </lineage>
</organism>
<evidence type="ECO:0000256" key="1">
    <source>
        <dbReference type="ARBA" id="ARBA00022441"/>
    </source>
</evidence>
<feature type="region of interest" description="Disordered" evidence="3">
    <location>
        <begin position="1"/>
        <end position="48"/>
    </location>
</feature>
<evidence type="ECO:0000313" key="5">
    <source>
        <dbReference type="RefSeq" id="XP_027192994.1"/>
    </source>
</evidence>
<accession>A0A3Q7XH83</accession>
<dbReference type="FunFam" id="2.120.10.80:FF:000007">
    <property type="entry name" value="F-box/kelch-repeat protein SKIP11"/>
    <property type="match status" value="1"/>
</dbReference>
<feature type="compositionally biased region" description="Basic and acidic residues" evidence="3">
    <location>
        <begin position="1"/>
        <end position="32"/>
    </location>
</feature>
<dbReference type="PaxDb" id="3827-XP_004509669.1"/>
<dbReference type="AlphaFoldDB" id="A0A3Q7XH83"/>
<dbReference type="InterPro" id="IPR015915">
    <property type="entry name" value="Kelch-typ_b-propeller"/>
</dbReference>
<evidence type="ECO:0000256" key="3">
    <source>
        <dbReference type="SAM" id="MobiDB-lite"/>
    </source>
</evidence>
<dbReference type="STRING" id="3827.A0A3Q7XH83"/>
<dbReference type="OrthoDB" id="1356799at2759"/>
<dbReference type="GeneID" id="101488913"/>
<dbReference type="PANTHER" id="PTHR46122:SF9">
    <property type="entry name" value="F-BOX_KELCH-REPEAT PROTEIN"/>
    <property type="match status" value="1"/>
</dbReference>
<keyword evidence="2" id="KW-0677">Repeat</keyword>
<dbReference type="GO" id="GO:0005634">
    <property type="term" value="C:nucleus"/>
    <property type="evidence" value="ECO:0007669"/>
    <property type="project" value="UniProtKB-ARBA"/>
</dbReference>
<dbReference type="SUPFAM" id="SSF81383">
    <property type="entry name" value="F-box domain"/>
    <property type="match status" value="1"/>
</dbReference>
<dbReference type="PANTHER" id="PTHR46122">
    <property type="entry name" value="GALACTOSE OXIDASE/KELCH REPEAT PROTEIN-RELATED"/>
    <property type="match status" value="1"/>
</dbReference>
<gene>
    <name evidence="5" type="primary">LOC101488913</name>
</gene>